<dbReference type="EMBL" id="BMMK01000011">
    <property type="protein sequence ID" value="GGM55435.1"/>
    <property type="molecule type" value="Genomic_DNA"/>
</dbReference>
<reference evidence="2" key="1">
    <citation type="journal article" date="2014" name="Int. J. Syst. Evol. Microbiol.">
        <title>Complete genome sequence of Corynebacterium casei LMG S-19264T (=DSM 44701T), isolated from a smear-ripened cheese.</title>
        <authorList>
            <consortium name="US DOE Joint Genome Institute (JGI-PGF)"/>
            <person name="Walter F."/>
            <person name="Albersmeier A."/>
            <person name="Kalinowski J."/>
            <person name="Ruckert C."/>
        </authorList>
    </citation>
    <scope>NUCLEOTIDE SEQUENCE</scope>
    <source>
        <strain evidence="2">CGMCC 4.5737</strain>
    </source>
</reference>
<sequence length="458" mass="49543">MQATWEILKQGLQFVGDKFQWLWDNIVQPVWNFIKSATQAAWDFMSPVFDAIKTGIGFVADAFDLAKKAIEIAWNAIQEVAKAPVRFIVNTVYDENIRPLFNTVAEKLGVEFRLPEKRVNFATGGFVSGPGGPTADMVPAMLSAGEFVIPAQRVRDLGVGFFEAVRSGVFPSSRFAEGGPVDVIDIVAGASPFAAVDKAAQKGWNALIDMFANAAKSALGLLPATGGAFRDALKAGGDTAIDWMVEKLKFASTASLEGFQPGAGVAQWRPQVEQVLRMLNEPLSLVPNVLRRMQQESGGNPRAVNLWDSNAVAGTPSVGLMQVIRPTYQTYKGPDNPPHMHGVSIDPISNIYAGLNYARNRYPSIQFAMDKPGGYRHGGPVQVFDHGGVVDPGLFMGINGTGGREVLLNAADIQPRGDINFAPQITVHGSMTREVEDKLMDDLTELARNIKTKTGGRI</sequence>
<accession>A0A8J3CBP3</accession>
<dbReference type="InterPro" id="IPR023346">
    <property type="entry name" value="Lysozyme-like_dom_sf"/>
</dbReference>
<dbReference type="SUPFAM" id="SSF53955">
    <property type="entry name" value="Lysozyme-like"/>
    <property type="match status" value="1"/>
</dbReference>
<evidence type="ECO:0000313" key="3">
    <source>
        <dbReference type="Proteomes" id="UP000637578"/>
    </source>
</evidence>
<evidence type="ECO:0000259" key="1">
    <source>
        <dbReference type="Pfam" id="PF01464"/>
    </source>
</evidence>
<name>A0A8J3CBP3_9PSEU</name>
<dbReference type="Gene3D" id="1.10.530.10">
    <property type="match status" value="1"/>
</dbReference>
<dbReference type="CDD" id="cd13402">
    <property type="entry name" value="LT_TF-like"/>
    <property type="match status" value="1"/>
</dbReference>
<evidence type="ECO:0000313" key="2">
    <source>
        <dbReference type="EMBL" id="GGM55435.1"/>
    </source>
</evidence>
<reference evidence="2" key="2">
    <citation type="submission" date="2020-09" db="EMBL/GenBank/DDBJ databases">
        <authorList>
            <person name="Sun Q."/>
            <person name="Zhou Y."/>
        </authorList>
    </citation>
    <scope>NUCLEOTIDE SEQUENCE</scope>
    <source>
        <strain evidence="2">CGMCC 4.5737</strain>
    </source>
</reference>
<dbReference type="Pfam" id="PF01464">
    <property type="entry name" value="SLT"/>
    <property type="match status" value="1"/>
</dbReference>
<protein>
    <recommendedName>
        <fullName evidence="1">Transglycosylase SLT domain-containing protein</fullName>
    </recommendedName>
</protein>
<organism evidence="2 3">
    <name type="scientific">Longimycelium tulufanense</name>
    <dbReference type="NCBI Taxonomy" id="907463"/>
    <lineage>
        <taxon>Bacteria</taxon>
        <taxon>Bacillati</taxon>
        <taxon>Actinomycetota</taxon>
        <taxon>Actinomycetes</taxon>
        <taxon>Pseudonocardiales</taxon>
        <taxon>Pseudonocardiaceae</taxon>
        <taxon>Longimycelium</taxon>
    </lineage>
</organism>
<proteinExistence type="predicted"/>
<keyword evidence="3" id="KW-1185">Reference proteome</keyword>
<comment type="caution">
    <text evidence="2">The sequence shown here is derived from an EMBL/GenBank/DDBJ whole genome shotgun (WGS) entry which is preliminary data.</text>
</comment>
<gene>
    <name evidence="2" type="ORF">GCM10012275_28200</name>
</gene>
<dbReference type="AlphaFoldDB" id="A0A8J3CBP3"/>
<feature type="domain" description="Transglycosylase SLT" evidence="1">
    <location>
        <begin position="293"/>
        <end position="363"/>
    </location>
</feature>
<dbReference type="RefSeq" id="WP_189057749.1">
    <property type="nucleotide sequence ID" value="NZ_BMMK01000011.1"/>
</dbReference>
<dbReference type="Proteomes" id="UP000637578">
    <property type="component" value="Unassembled WGS sequence"/>
</dbReference>
<dbReference type="InterPro" id="IPR008258">
    <property type="entry name" value="Transglycosylase_SLT_dom_1"/>
</dbReference>